<dbReference type="Pfam" id="PF01753">
    <property type="entry name" value="zf-MYND"/>
    <property type="match status" value="1"/>
</dbReference>
<dbReference type="GO" id="GO:0008270">
    <property type="term" value="F:zinc ion binding"/>
    <property type="evidence" value="ECO:0007669"/>
    <property type="project" value="UniProtKB-KW"/>
</dbReference>
<dbReference type="AlphaFoldDB" id="K0S3H5"/>
<evidence type="ECO:0000256" key="2">
    <source>
        <dbReference type="ARBA" id="ARBA00022771"/>
    </source>
</evidence>
<evidence type="ECO:0000256" key="1">
    <source>
        <dbReference type="ARBA" id="ARBA00022723"/>
    </source>
</evidence>
<dbReference type="InterPro" id="IPR002893">
    <property type="entry name" value="Znf_MYND"/>
</dbReference>
<evidence type="ECO:0000256" key="5">
    <source>
        <dbReference type="SAM" id="MobiDB-lite"/>
    </source>
</evidence>
<dbReference type="Proteomes" id="UP000266841">
    <property type="component" value="Unassembled WGS sequence"/>
</dbReference>
<organism evidence="7 8">
    <name type="scientific">Thalassiosira oceanica</name>
    <name type="common">Marine diatom</name>
    <dbReference type="NCBI Taxonomy" id="159749"/>
    <lineage>
        <taxon>Eukaryota</taxon>
        <taxon>Sar</taxon>
        <taxon>Stramenopiles</taxon>
        <taxon>Ochrophyta</taxon>
        <taxon>Bacillariophyta</taxon>
        <taxon>Coscinodiscophyceae</taxon>
        <taxon>Thalassiosirophycidae</taxon>
        <taxon>Thalassiosirales</taxon>
        <taxon>Thalassiosiraceae</taxon>
        <taxon>Thalassiosira</taxon>
    </lineage>
</organism>
<dbReference type="Gene3D" id="6.10.140.2220">
    <property type="match status" value="1"/>
</dbReference>
<gene>
    <name evidence="7" type="ORF">THAOC_27110</name>
</gene>
<dbReference type="PROSITE" id="PS50865">
    <property type="entry name" value="ZF_MYND_2"/>
    <property type="match status" value="1"/>
</dbReference>
<dbReference type="OrthoDB" id="58802at2759"/>
<feature type="compositionally biased region" description="Basic residues" evidence="5">
    <location>
        <begin position="1"/>
        <end position="13"/>
    </location>
</feature>
<protein>
    <recommendedName>
        <fullName evidence="6">MYND-type domain-containing protein</fullName>
    </recommendedName>
</protein>
<proteinExistence type="predicted"/>
<keyword evidence="3" id="KW-0862">Zinc</keyword>
<reference evidence="7 8" key="1">
    <citation type="journal article" date="2012" name="Genome Biol.">
        <title>Genome and low-iron response of an oceanic diatom adapted to chronic iron limitation.</title>
        <authorList>
            <person name="Lommer M."/>
            <person name="Specht M."/>
            <person name="Roy A.S."/>
            <person name="Kraemer L."/>
            <person name="Andreson R."/>
            <person name="Gutowska M.A."/>
            <person name="Wolf J."/>
            <person name="Bergner S.V."/>
            <person name="Schilhabel M.B."/>
            <person name="Klostermeier U.C."/>
            <person name="Beiko R.G."/>
            <person name="Rosenstiel P."/>
            <person name="Hippler M."/>
            <person name="Laroche J."/>
        </authorList>
    </citation>
    <scope>NUCLEOTIDE SEQUENCE [LARGE SCALE GENOMIC DNA]</scope>
    <source>
        <strain evidence="7 8">CCMP1005</strain>
    </source>
</reference>
<name>K0S3H5_THAOC</name>
<feature type="region of interest" description="Disordered" evidence="5">
    <location>
        <begin position="1"/>
        <end position="20"/>
    </location>
</feature>
<feature type="domain" description="MYND-type" evidence="6">
    <location>
        <begin position="213"/>
        <end position="253"/>
    </location>
</feature>
<accession>K0S3H5</accession>
<evidence type="ECO:0000313" key="8">
    <source>
        <dbReference type="Proteomes" id="UP000266841"/>
    </source>
</evidence>
<evidence type="ECO:0000313" key="7">
    <source>
        <dbReference type="EMBL" id="EJK53457.1"/>
    </source>
</evidence>
<keyword evidence="1" id="KW-0479">Metal-binding</keyword>
<evidence type="ECO:0000256" key="3">
    <source>
        <dbReference type="ARBA" id="ARBA00022833"/>
    </source>
</evidence>
<keyword evidence="8" id="KW-1185">Reference proteome</keyword>
<feature type="region of interest" description="Disordered" evidence="5">
    <location>
        <begin position="285"/>
        <end position="310"/>
    </location>
</feature>
<dbReference type="EMBL" id="AGNL01037739">
    <property type="protein sequence ID" value="EJK53457.1"/>
    <property type="molecule type" value="Genomic_DNA"/>
</dbReference>
<comment type="caution">
    <text evidence="7">The sequence shown here is derived from an EMBL/GenBank/DDBJ whole genome shotgun (WGS) entry which is preliminary data.</text>
</comment>
<evidence type="ECO:0000259" key="6">
    <source>
        <dbReference type="PROSITE" id="PS50865"/>
    </source>
</evidence>
<dbReference type="SUPFAM" id="SSF144232">
    <property type="entry name" value="HIT/MYND zinc finger-like"/>
    <property type="match status" value="1"/>
</dbReference>
<evidence type="ECO:0000256" key="4">
    <source>
        <dbReference type="PROSITE-ProRule" id="PRU00134"/>
    </source>
</evidence>
<keyword evidence="2 4" id="KW-0863">Zinc-finger</keyword>
<sequence length="310" mass="34773">MPSRKKARGRQNRAKKEATRTADMRALWERTLLCDNGVNDDGTCCSCAHMAMPLIPQELGPAVSFMNHIAGKGFFDNTAASLSCHSVEFCLPSVMRFPDVTTEESERSLASDLLLRNLRNILVHDSAVGGENWFHSFCAKYEVAICYMVSALELLGTYSDLTVVKMRYAKTSCRLAGGNRRDVVKFVAKRLPCTCMKTLHCATKRKVKKVAHCQGCEKPFPRSQLFVCTGCMLAEYCSRECQRADWLDHKQEVMSKISRRTMSSKEPSREEQGMVEYSSVKRADRACHKQPRPPGGLTIYVPSPGGRIRT</sequence>